<evidence type="ECO:0000313" key="4">
    <source>
        <dbReference type="Proteomes" id="UP000315636"/>
    </source>
</evidence>
<protein>
    <submittedName>
        <fullName evidence="3">Uncharacterized protein</fullName>
    </submittedName>
</protein>
<feature type="compositionally biased region" description="Basic and acidic residues" evidence="1">
    <location>
        <begin position="32"/>
        <end position="41"/>
    </location>
</feature>
<evidence type="ECO:0000256" key="1">
    <source>
        <dbReference type="SAM" id="MobiDB-lite"/>
    </source>
</evidence>
<dbReference type="OrthoDB" id="2991305at2"/>
<evidence type="ECO:0000256" key="2">
    <source>
        <dbReference type="SAM" id="Phobius"/>
    </source>
</evidence>
<keyword evidence="2" id="KW-0472">Membrane</keyword>
<organism evidence="3 4">
    <name type="scientific">Melghirimyces algeriensis</name>
    <dbReference type="NCBI Taxonomy" id="910412"/>
    <lineage>
        <taxon>Bacteria</taxon>
        <taxon>Bacillati</taxon>
        <taxon>Bacillota</taxon>
        <taxon>Bacilli</taxon>
        <taxon>Bacillales</taxon>
        <taxon>Thermoactinomycetaceae</taxon>
        <taxon>Melghirimyces</taxon>
    </lineage>
</organism>
<feature type="compositionally biased region" description="Basic and acidic residues" evidence="1">
    <location>
        <begin position="59"/>
        <end position="68"/>
    </location>
</feature>
<sequence length="148" mass="17387">MEWLMDLIESFGVFIIPILYFLFTGLTRKAKKESMDRDGESKPWVNPWDEEEQMEQEVGEPRKAREEMNPSMTRSAPEVAPIGGPFRAMASENGEPLVAPVRRKKTRKPPEILGKPMEREEWKRAFILKELLDEPVSRRSRFKRAQRR</sequence>
<feature type="compositionally biased region" description="Acidic residues" evidence="1">
    <location>
        <begin position="48"/>
        <end position="58"/>
    </location>
</feature>
<accession>A0A521BT80</accession>
<evidence type="ECO:0000313" key="3">
    <source>
        <dbReference type="EMBL" id="SMO50347.1"/>
    </source>
</evidence>
<dbReference type="AlphaFoldDB" id="A0A521BT80"/>
<name>A0A521BT80_9BACL</name>
<keyword evidence="2" id="KW-0812">Transmembrane</keyword>
<dbReference type="EMBL" id="FXTI01000002">
    <property type="protein sequence ID" value="SMO50347.1"/>
    <property type="molecule type" value="Genomic_DNA"/>
</dbReference>
<keyword evidence="4" id="KW-1185">Reference proteome</keyword>
<feature type="region of interest" description="Disordered" evidence="1">
    <location>
        <begin position="31"/>
        <end position="116"/>
    </location>
</feature>
<dbReference type="RefSeq" id="WP_142504671.1">
    <property type="nucleotide sequence ID" value="NZ_FXTI01000002.1"/>
</dbReference>
<reference evidence="3 4" key="1">
    <citation type="submission" date="2017-05" db="EMBL/GenBank/DDBJ databases">
        <authorList>
            <person name="Varghese N."/>
            <person name="Submissions S."/>
        </authorList>
    </citation>
    <scope>NUCLEOTIDE SEQUENCE [LARGE SCALE GENOMIC DNA]</scope>
    <source>
        <strain evidence="3 4">DSM 45474</strain>
    </source>
</reference>
<feature type="transmembrane region" description="Helical" evidence="2">
    <location>
        <begin position="6"/>
        <end position="27"/>
    </location>
</feature>
<proteinExistence type="predicted"/>
<keyword evidence="2" id="KW-1133">Transmembrane helix</keyword>
<dbReference type="Proteomes" id="UP000315636">
    <property type="component" value="Unassembled WGS sequence"/>
</dbReference>
<gene>
    <name evidence="3" type="ORF">SAMN06264849_102395</name>
</gene>